<dbReference type="GO" id="GO:0005525">
    <property type="term" value="F:GTP binding"/>
    <property type="evidence" value="ECO:0007669"/>
    <property type="project" value="UniProtKB-UniRule"/>
</dbReference>
<evidence type="ECO:0000256" key="5">
    <source>
        <dbReference type="ARBA" id="ARBA00022842"/>
    </source>
</evidence>
<feature type="binding site" evidence="7">
    <location>
        <position position="453"/>
    </location>
    <ligand>
        <name>GTP</name>
        <dbReference type="ChEBI" id="CHEBI:37565"/>
    </ligand>
</feature>
<dbReference type="EMBL" id="PIQN01000038">
    <property type="protein sequence ID" value="PKA38897.1"/>
    <property type="molecule type" value="Genomic_DNA"/>
</dbReference>
<dbReference type="GO" id="GO:0004019">
    <property type="term" value="F:adenylosuccinate synthase activity"/>
    <property type="evidence" value="ECO:0007669"/>
    <property type="project" value="UniProtKB-UniRule"/>
</dbReference>
<feature type="binding site" description="in other chain" evidence="7">
    <location>
        <begin position="220"/>
        <end position="223"/>
    </location>
    <ligand>
        <name>IMP</name>
        <dbReference type="ChEBI" id="CHEBI:58053"/>
        <note>ligand shared between dimeric partners</note>
    </ligand>
</feature>
<feature type="binding site" description="in other chain" evidence="7">
    <location>
        <position position="303"/>
    </location>
    <ligand>
        <name>IMP</name>
        <dbReference type="ChEBI" id="CHEBI:58053"/>
        <note>ligand shared between dimeric partners</note>
    </ligand>
</feature>
<protein>
    <recommendedName>
        <fullName evidence="7">Adenylosuccinate synthetase</fullName>
        <shortName evidence="7">AMPSase</shortName>
        <shortName evidence="7">AdSS</shortName>
        <ecNumber evidence="7">6.3.4.4</ecNumber>
    </recommendedName>
    <alternativeName>
        <fullName evidence="7">IMP--aspartate ligase</fullName>
    </alternativeName>
</protein>
<dbReference type="Pfam" id="PF00709">
    <property type="entry name" value="Adenylsucc_synt"/>
    <property type="match status" value="2"/>
</dbReference>
<comment type="subcellular location">
    <subcellularLocation>
        <location evidence="7">Cytoplasm</location>
    </subcellularLocation>
</comment>
<evidence type="ECO:0000256" key="3">
    <source>
        <dbReference type="ARBA" id="ARBA00022741"/>
    </source>
</evidence>
<evidence type="ECO:0000313" key="8">
    <source>
        <dbReference type="EMBL" id="PKA38897.1"/>
    </source>
</evidence>
<dbReference type="GO" id="GO:0046040">
    <property type="term" value="P:IMP metabolic process"/>
    <property type="evidence" value="ECO:0007669"/>
    <property type="project" value="TreeGrafter"/>
</dbReference>
<dbReference type="GO" id="GO:0044208">
    <property type="term" value="P:'de novo' AMP biosynthetic process"/>
    <property type="evidence" value="ECO:0007669"/>
    <property type="project" value="UniProtKB-UniRule"/>
</dbReference>
<comment type="catalytic activity">
    <reaction evidence="7">
        <text>IMP + L-aspartate + GTP = N(6)-(1,2-dicarboxyethyl)-AMP + GDP + phosphate + 2 H(+)</text>
        <dbReference type="Rhea" id="RHEA:15753"/>
        <dbReference type="ChEBI" id="CHEBI:15378"/>
        <dbReference type="ChEBI" id="CHEBI:29991"/>
        <dbReference type="ChEBI" id="CHEBI:37565"/>
        <dbReference type="ChEBI" id="CHEBI:43474"/>
        <dbReference type="ChEBI" id="CHEBI:57567"/>
        <dbReference type="ChEBI" id="CHEBI:58053"/>
        <dbReference type="ChEBI" id="CHEBI:58189"/>
        <dbReference type="EC" id="6.3.4.4"/>
    </reaction>
</comment>
<keyword evidence="1 7" id="KW-0436">Ligase</keyword>
<sequence length="534" mass="58035">MKTIIVLSGPIAVGKTSFSDAFRKRYPADKVSTRNYIMKVKAVADDRAALQKAGAELDADTNGSWVADAVEDALPTTTQEYLLVDSARIVGQVDSLRERFGADRVHHLHLTAPYEVLETRYLSRSRDTREFETYAEACEDPTEASVDALKAIADVIVDTGRSDSSSCVTYATAGRLKASSTYTGYVDIFVGGQWGSEGKGNICALLAAEYDVLVRVGGPNAGHKVADPAYTYRQLPSGTGSNQSARIFLAAGSTISLPTLLKEINDHPWLKTEGTISVDPQAMIIEQGDIDIEEKLLGEISSTKQGVGSATARKVLGRGATLEWGPQVRLARDIEELKPYLKNVRFEIERALAGGQRIMLEGTQGTELSIHHGSYPHVTSRETSVAGCLSDAGVPYNRVRRAVLVARTYPIRVGGPSGPMGVEMTLSEIAKISGVPLNEIDKTEKGSVSGKTRRIAEIDWEKIRMSVFVNGATDIALTFVDYLGVENRSAKTFNDLSEKAQHFVRDVERVCGVPVSLISKDFGLTGLIDMREWK</sequence>
<dbReference type="InterPro" id="IPR042109">
    <property type="entry name" value="Adenylosuccinate_synth_dom1"/>
</dbReference>
<accession>A0A2N0CYI9</accession>
<dbReference type="GO" id="GO:0000287">
    <property type="term" value="F:magnesium ion binding"/>
    <property type="evidence" value="ECO:0007669"/>
    <property type="project" value="UniProtKB-UniRule"/>
</dbReference>
<evidence type="ECO:0000256" key="7">
    <source>
        <dbReference type="HAMAP-Rule" id="MF_00011"/>
    </source>
</evidence>
<dbReference type="EC" id="6.3.4.4" evidence="7"/>
<comment type="pathway">
    <text evidence="7">Purine metabolism; AMP biosynthesis via de novo pathway; AMP from IMP: step 1/2.</text>
</comment>
<dbReference type="InterPro" id="IPR001114">
    <property type="entry name" value="Adenylosuccinate_synthetase"/>
</dbReference>
<evidence type="ECO:0000256" key="2">
    <source>
        <dbReference type="ARBA" id="ARBA00022723"/>
    </source>
</evidence>
<comment type="cofactor">
    <cofactor evidence="7">
        <name>Mg(2+)</name>
        <dbReference type="ChEBI" id="CHEBI:18420"/>
    </cofactor>
    <text evidence="7">Binds 1 Mg(2+) ion per subunit.</text>
</comment>
<reference evidence="8 9" key="2">
    <citation type="submission" date="2017-12" db="EMBL/GenBank/DDBJ databases">
        <title>Genome sequence of Rhizobium sullae HCNT1 isolated from Sulla coronaria nodules and featuring peculiar denitrification phenotypes.</title>
        <authorList>
            <person name="De Diego-Diaz B."/>
            <person name="Treu L."/>
            <person name="Campanaro S."/>
            <person name="Da Silva Duarte V."/>
            <person name="Basaglia M."/>
            <person name="Favaro L."/>
            <person name="Casella S."/>
            <person name="Squartini A."/>
        </authorList>
    </citation>
    <scope>NUCLEOTIDE SEQUENCE [LARGE SCALE GENOMIC DNA]</scope>
    <source>
        <strain evidence="8 9">HCNT1</strain>
    </source>
</reference>
<keyword evidence="5 7" id="KW-0460">Magnesium</keyword>
<dbReference type="InterPro" id="IPR027417">
    <property type="entry name" value="P-loop_NTPase"/>
</dbReference>
<dbReference type="UniPathway" id="UPA00075">
    <property type="reaction ID" value="UER00335"/>
</dbReference>
<keyword evidence="6 7" id="KW-0342">GTP-binding</keyword>
<evidence type="ECO:0000256" key="1">
    <source>
        <dbReference type="ARBA" id="ARBA00022598"/>
    </source>
</evidence>
<evidence type="ECO:0000256" key="4">
    <source>
        <dbReference type="ARBA" id="ARBA00022755"/>
    </source>
</evidence>
<name>A0A2N0CYI9_RHISU</name>
<comment type="similarity">
    <text evidence="7">Belongs to the adenylosuccinate synthetase family.</text>
</comment>
<dbReference type="Gene3D" id="3.40.440.10">
    <property type="entry name" value="Adenylosuccinate Synthetase, subunit A, domain 1"/>
    <property type="match status" value="2"/>
</dbReference>
<comment type="caution">
    <text evidence="8">The sequence shown here is derived from an EMBL/GenBank/DDBJ whole genome shotgun (WGS) entry which is preliminary data.</text>
</comment>
<dbReference type="Proteomes" id="UP000232164">
    <property type="component" value="Unassembled WGS sequence"/>
</dbReference>
<feature type="binding site" description="in other chain" evidence="7">
    <location>
        <position position="379"/>
    </location>
    <ligand>
        <name>IMP</name>
        <dbReference type="ChEBI" id="CHEBI:58053"/>
        <note>ligand shared between dimeric partners</note>
    </ligand>
</feature>
<dbReference type="Gene3D" id="3.40.50.300">
    <property type="entry name" value="P-loop containing nucleotide triphosphate hydrolases"/>
    <property type="match status" value="1"/>
</dbReference>
<comment type="subunit">
    <text evidence="7">Homodimer.</text>
</comment>
<feature type="binding site" evidence="7">
    <location>
        <begin position="479"/>
        <end position="481"/>
    </location>
    <ligand>
        <name>GTP</name>
        <dbReference type="ChEBI" id="CHEBI:37565"/>
    </ligand>
</feature>
<evidence type="ECO:0000256" key="6">
    <source>
        <dbReference type="ARBA" id="ARBA00023134"/>
    </source>
</evidence>
<feature type="binding site" evidence="7">
    <location>
        <begin position="222"/>
        <end position="224"/>
    </location>
    <ligand>
        <name>GTP</name>
        <dbReference type="ChEBI" id="CHEBI:37565"/>
    </ligand>
</feature>
<evidence type="ECO:0000313" key="9">
    <source>
        <dbReference type="Proteomes" id="UP000232164"/>
    </source>
</evidence>
<dbReference type="AlphaFoldDB" id="A0A2N0CYI9"/>
<feature type="binding site" evidence="7">
    <location>
        <position position="222"/>
    </location>
    <ligand>
        <name>Mg(2+)</name>
        <dbReference type="ChEBI" id="CHEBI:18420"/>
    </ligand>
</feature>
<dbReference type="PANTHER" id="PTHR11846">
    <property type="entry name" value="ADENYLOSUCCINATE SYNTHETASE"/>
    <property type="match status" value="1"/>
</dbReference>
<proteinExistence type="inferred from homology"/>
<keyword evidence="7" id="KW-0963">Cytoplasm</keyword>
<dbReference type="GO" id="GO:0005737">
    <property type="term" value="C:cytoplasm"/>
    <property type="evidence" value="ECO:0007669"/>
    <property type="project" value="UniProtKB-SubCell"/>
</dbReference>
<keyword evidence="4 7" id="KW-0658">Purine biosynthesis</keyword>
<feature type="binding site" description="in other chain" evidence="7">
    <location>
        <position position="451"/>
    </location>
    <ligand>
        <name>IMP</name>
        <dbReference type="ChEBI" id="CHEBI:58053"/>
        <note>ligand shared between dimeric partners</note>
    </ligand>
</feature>
<feature type="active site" description="Proton donor" evidence="7">
    <location>
        <position position="223"/>
    </location>
</feature>
<feature type="binding site" evidence="7">
    <location>
        <begin position="447"/>
        <end position="453"/>
    </location>
    <ligand>
        <name>substrate</name>
    </ligand>
</feature>
<dbReference type="Gene3D" id="3.90.170.10">
    <property type="entry name" value="Adenylosuccinate Synthetase, subunit A, domain 3"/>
    <property type="match status" value="1"/>
</dbReference>
<dbReference type="HAMAP" id="MF_00011">
    <property type="entry name" value="Adenylosucc_synth"/>
    <property type="match status" value="1"/>
</dbReference>
<organism evidence="8 9">
    <name type="scientific">Rhizobium sullae</name>
    <name type="common">Rhizobium hedysari</name>
    <dbReference type="NCBI Taxonomy" id="50338"/>
    <lineage>
        <taxon>Bacteria</taxon>
        <taxon>Pseudomonadati</taxon>
        <taxon>Pseudomonadota</taxon>
        <taxon>Alphaproteobacteria</taxon>
        <taxon>Hyphomicrobiales</taxon>
        <taxon>Rhizobiaceae</taxon>
        <taxon>Rhizobium/Agrobacterium group</taxon>
        <taxon>Rhizobium</taxon>
    </lineage>
</organism>
<keyword evidence="2 7" id="KW-0479">Metal-binding</keyword>
<dbReference type="PANTHER" id="PTHR11846:SF0">
    <property type="entry name" value="ADENYLOSUCCINATE SYNTHETASE"/>
    <property type="match status" value="1"/>
</dbReference>
<dbReference type="SUPFAM" id="SSF52540">
    <property type="entry name" value="P-loop containing nucleoside triphosphate hydrolases"/>
    <property type="match status" value="2"/>
</dbReference>
<gene>
    <name evidence="7" type="primary">purA</name>
    <name evidence="8" type="ORF">CWR43_35550</name>
</gene>
<dbReference type="SMART" id="SM00788">
    <property type="entry name" value="Adenylsucc_synt"/>
    <property type="match status" value="1"/>
</dbReference>
<comment type="function">
    <text evidence="7">Plays an important role in the de novo pathway of purine nucleotide biosynthesis. Catalyzes the first committed step in the biosynthesis of AMP from IMP.</text>
</comment>
<keyword evidence="3 7" id="KW-0547">Nucleotide-binding</keyword>
<dbReference type="InterPro" id="IPR042111">
    <property type="entry name" value="Adenylosuccinate_synth_dom3"/>
</dbReference>
<dbReference type="RefSeq" id="WP_100773289.1">
    <property type="nucleotide sequence ID" value="NZ_PIQN01000038.1"/>
</dbReference>
<comment type="caution">
    <text evidence="7">Lacks conserved residue(s) required for the propagation of feature annotation.</text>
</comment>
<reference evidence="8 9" key="1">
    <citation type="submission" date="2017-11" db="EMBL/GenBank/DDBJ databases">
        <authorList>
            <person name="Han C.G."/>
        </authorList>
    </citation>
    <scope>NUCLEOTIDE SEQUENCE [LARGE SCALE GENOMIC DNA]</scope>
    <source>
        <strain evidence="8 9">HCNT1</strain>
    </source>
</reference>
<feature type="binding site" description="in other chain" evidence="7">
    <location>
        <position position="364"/>
    </location>
    <ligand>
        <name>IMP</name>
        <dbReference type="ChEBI" id="CHEBI:58053"/>
        <note>ligand shared between dimeric partners</note>
    </ligand>
</feature>